<dbReference type="OrthoDB" id="7866618at2"/>
<dbReference type="EMBL" id="FORA01000001">
    <property type="protein sequence ID" value="SFI40285.1"/>
    <property type="molecule type" value="Genomic_DNA"/>
</dbReference>
<evidence type="ECO:0000313" key="2">
    <source>
        <dbReference type="Proteomes" id="UP000199110"/>
    </source>
</evidence>
<dbReference type="STRING" id="390807.SAMN04488095_0737"/>
<dbReference type="Gene3D" id="1.10.3680.10">
    <property type="entry name" value="TerB-like"/>
    <property type="match status" value="1"/>
</dbReference>
<name>A0A1I3HX41_9RHOB</name>
<evidence type="ECO:0000313" key="1">
    <source>
        <dbReference type="EMBL" id="SFI40285.1"/>
    </source>
</evidence>
<dbReference type="InterPro" id="IPR029024">
    <property type="entry name" value="TerB-like"/>
</dbReference>
<dbReference type="RefSeq" id="WP_092777215.1">
    <property type="nucleotide sequence ID" value="NZ_FORA01000001.1"/>
</dbReference>
<dbReference type="Proteomes" id="UP000199110">
    <property type="component" value="Unassembled WGS sequence"/>
</dbReference>
<dbReference type="AlphaFoldDB" id="A0A1I3HX41"/>
<accession>A0A1I3HX41</accession>
<dbReference type="InterPro" id="IPR007486">
    <property type="entry name" value="YebE"/>
</dbReference>
<sequence>MSLKKMAVGMVVAFAATKGYDAFRRKGGMAGVQKMLASSGGSGGLMGALQGRGGSSGGLGGLLGQLGGGTPGKGLLGGLAAMAGGSAALGSGATDDSMMTHAEAGPQDEATAAAMVRAIGQAVRADGQIDADERAALDQILGDADSPEDRAVIDQALSEPIHPEGLARDVPRGSEAAVYAAALTAINPDHPAERDFLNRFATALALDPQEVAMLHRQVH</sequence>
<dbReference type="Pfam" id="PF04391">
    <property type="entry name" value="DUF533"/>
    <property type="match status" value="1"/>
</dbReference>
<proteinExistence type="predicted"/>
<protein>
    <submittedName>
        <fullName evidence="1">Uncharacterized membrane protein YebE, DUF533 family</fullName>
    </submittedName>
</protein>
<dbReference type="SUPFAM" id="SSF158682">
    <property type="entry name" value="TerB-like"/>
    <property type="match status" value="1"/>
</dbReference>
<reference evidence="1 2" key="1">
    <citation type="submission" date="2016-10" db="EMBL/GenBank/DDBJ databases">
        <authorList>
            <person name="de Groot N.N."/>
        </authorList>
    </citation>
    <scope>NUCLEOTIDE SEQUENCE [LARGE SCALE GENOMIC DNA]</scope>
    <source>
        <strain evidence="1 2">DSM 19073</strain>
    </source>
</reference>
<gene>
    <name evidence="1" type="ORF">SAMN04488095_0737</name>
</gene>
<keyword evidence="2" id="KW-1185">Reference proteome</keyword>
<organism evidence="1 2">
    <name type="scientific">Jannaschia pohangensis</name>
    <dbReference type="NCBI Taxonomy" id="390807"/>
    <lineage>
        <taxon>Bacteria</taxon>
        <taxon>Pseudomonadati</taxon>
        <taxon>Pseudomonadota</taxon>
        <taxon>Alphaproteobacteria</taxon>
        <taxon>Rhodobacterales</taxon>
        <taxon>Roseobacteraceae</taxon>
        <taxon>Jannaschia</taxon>
    </lineage>
</organism>